<dbReference type="PANTHER" id="PTHR43649:SF33">
    <property type="entry name" value="POLYGALACTURONAN_RHAMNOGALACTURONAN-BINDING PROTEIN YTCQ"/>
    <property type="match status" value="1"/>
</dbReference>
<reference evidence="9 10" key="1">
    <citation type="submission" date="2023-09" db="EMBL/GenBank/DDBJ databases">
        <title>Complete Genome and Methylome dissection of Bacillus brevis NEB573 original source of BbsI restriction endonuclease.</title>
        <authorList>
            <person name="Fomenkov A."/>
            <person name="Roberts R.D."/>
        </authorList>
    </citation>
    <scope>NUCLEOTIDE SEQUENCE [LARGE SCALE GENOMIC DNA]</scope>
    <source>
        <strain evidence="9 10">NEB573</strain>
    </source>
</reference>
<dbReference type="InterPro" id="IPR050490">
    <property type="entry name" value="Bact_solute-bd_prot1"/>
</dbReference>
<evidence type="ECO:0000256" key="5">
    <source>
        <dbReference type="ARBA" id="ARBA00023136"/>
    </source>
</evidence>
<dbReference type="PROSITE" id="PS01037">
    <property type="entry name" value="SBP_BACTERIAL_1"/>
    <property type="match status" value="1"/>
</dbReference>
<gene>
    <name evidence="9" type="ORF">RGB73_23725</name>
</gene>
<proteinExistence type="inferred from homology"/>
<name>A0ABY9T1F6_BREBE</name>
<accession>A0ABY9T1F6</accession>
<evidence type="ECO:0000256" key="1">
    <source>
        <dbReference type="ARBA" id="ARBA00008520"/>
    </source>
</evidence>
<evidence type="ECO:0000256" key="7">
    <source>
        <dbReference type="ARBA" id="ARBA00023288"/>
    </source>
</evidence>
<evidence type="ECO:0000313" key="9">
    <source>
        <dbReference type="EMBL" id="WNC13667.1"/>
    </source>
</evidence>
<keyword evidence="3" id="KW-1003">Cell membrane</keyword>
<dbReference type="Pfam" id="PF01547">
    <property type="entry name" value="SBP_bac_1"/>
    <property type="match status" value="1"/>
</dbReference>
<keyword evidence="10" id="KW-1185">Reference proteome</keyword>
<dbReference type="PANTHER" id="PTHR43649">
    <property type="entry name" value="ARABINOSE-BINDING PROTEIN-RELATED"/>
    <property type="match status" value="1"/>
</dbReference>
<dbReference type="Gene3D" id="3.40.190.10">
    <property type="entry name" value="Periplasmic binding protein-like II"/>
    <property type="match status" value="1"/>
</dbReference>
<protein>
    <submittedName>
        <fullName evidence="9">Sugar ABC transporter substrate-binding protein</fullName>
    </submittedName>
</protein>
<keyword evidence="6" id="KW-0564">Palmitate</keyword>
<comment type="similarity">
    <text evidence="1">Belongs to the bacterial solute-binding protein 1 family.</text>
</comment>
<evidence type="ECO:0000256" key="2">
    <source>
        <dbReference type="ARBA" id="ARBA00022448"/>
    </source>
</evidence>
<dbReference type="CDD" id="cd13585">
    <property type="entry name" value="PBP2_TMBP_like"/>
    <property type="match status" value="1"/>
</dbReference>
<dbReference type="Proteomes" id="UP001256827">
    <property type="component" value="Chromosome"/>
</dbReference>
<feature type="chain" id="PRO_5047313735" evidence="8">
    <location>
        <begin position="20"/>
        <end position="434"/>
    </location>
</feature>
<dbReference type="EMBL" id="CP134050">
    <property type="protein sequence ID" value="WNC13667.1"/>
    <property type="molecule type" value="Genomic_DNA"/>
</dbReference>
<feature type="signal peptide" evidence="8">
    <location>
        <begin position="1"/>
        <end position="19"/>
    </location>
</feature>
<organism evidence="9 10">
    <name type="scientific">Brevibacillus brevis</name>
    <name type="common">Bacillus brevis</name>
    <dbReference type="NCBI Taxonomy" id="1393"/>
    <lineage>
        <taxon>Bacteria</taxon>
        <taxon>Bacillati</taxon>
        <taxon>Bacillota</taxon>
        <taxon>Bacilli</taxon>
        <taxon>Bacillales</taxon>
        <taxon>Paenibacillaceae</taxon>
        <taxon>Brevibacillus</taxon>
    </lineage>
</organism>
<sequence length="434" mass="48472">MKKAIVLALSILLAAFTFAGCSGSTQSPQSSGDSTADKNKPVELSFLTWGNQAHLDLYQKLIDTFTQTHPNIKVKLESVPFPDYQQKVTVLAAGQELPDIGWVSERMVPQFMANGILEDVSDLKQDASFKMDDFIPSTLELFKKDEKLYGIPFSTPPTVMFYNKDLFDKAGLKSPNDLAKEGKWTWEEFEKSAKAITSGTGASKIYGANFFRDWKTWIILSSYSWSNGSGPFSKDMNQFTWNDQYGVETLSMLQRMMFADGSHPKAGEQVSFETGKIGMFFDVYSYVSKARAIKDFKWDIAPMPSGSQGSAPMLGQAGYSIFKGTKHLEETKEFLKFIASEEGVQATSAYFVPPRTSVLNSDLFLNQPDNPDPAHIKQAVIEEMPKAHFQPGHVEWQKIDNTILAGFDQLFGQTAQPADIMKSLEEKINPILKK</sequence>
<evidence type="ECO:0000256" key="4">
    <source>
        <dbReference type="ARBA" id="ARBA00022729"/>
    </source>
</evidence>
<keyword evidence="4 8" id="KW-0732">Signal</keyword>
<keyword evidence="7" id="KW-0449">Lipoprotein</keyword>
<keyword evidence="5" id="KW-0472">Membrane</keyword>
<evidence type="ECO:0000256" key="8">
    <source>
        <dbReference type="SAM" id="SignalP"/>
    </source>
</evidence>
<dbReference type="SUPFAM" id="SSF53850">
    <property type="entry name" value="Periplasmic binding protein-like II"/>
    <property type="match status" value="1"/>
</dbReference>
<evidence type="ECO:0000256" key="3">
    <source>
        <dbReference type="ARBA" id="ARBA00022475"/>
    </source>
</evidence>
<keyword evidence="2" id="KW-0813">Transport</keyword>
<dbReference type="PROSITE" id="PS51257">
    <property type="entry name" value="PROKAR_LIPOPROTEIN"/>
    <property type="match status" value="1"/>
</dbReference>
<dbReference type="InterPro" id="IPR006061">
    <property type="entry name" value="SBP_1_CS"/>
</dbReference>
<evidence type="ECO:0000256" key="6">
    <source>
        <dbReference type="ARBA" id="ARBA00023139"/>
    </source>
</evidence>
<dbReference type="InterPro" id="IPR006059">
    <property type="entry name" value="SBP"/>
</dbReference>
<evidence type="ECO:0000313" key="10">
    <source>
        <dbReference type="Proteomes" id="UP001256827"/>
    </source>
</evidence>
<dbReference type="RefSeq" id="WP_310765217.1">
    <property type="nucleotide sequence ID" value="NZ_CP134050.1"/>
</dbReference>